<gene>
    <name evidence="2" type="ORF">MENT_LOCUS32065</name>
</gene>
<evidence type="ECO:0000256" key="1">
    <source>
        <dbReference type="SAM" id="Phobius"/>
    </source>
</evidence>
<accession>A0A6V7VYJ3</accession>
<organism evidence="2 3">
    <name type="scientific">Meloidogyne enterolobii</name>
    <name type="common">Root-knot nematode worm</name>
    <name type="synonym">Meloidogyne mayaguensis</name>
    <dbReference type="NCBI Taxonomy" id="390850"/>
    <lineage>
        <taxon>Eukaryota</taxon>
        <taxon>Metazoa</taxon>
        <taxon>Ecdysozoa</taxon>
        <taxon>Nematoda</taxon>
        <taxon>Chromadorea</taxon>
        <taxon>Rhabditida</taxon>
        <taxon>Tylenchina</taxon>
        <taxon>Tylenchomorpha</taxon>
        <taxon>Tylenchoidea</taxon>
        <taxon>Meloidogynidae</taxon>
        <taxon>Meloidogyninae</taxon>
        <taxon>Meloidogyne</taxon>
    </lineage>
</organism>
<protein>
    <submittedName>
        <fullName evidence="2">Uncharacterized protein</fullName>
    </submittedName>
</protein>
<feature type="transmembrane region" description="Helical" evidence="1">
    <location>
        <begin position="29"/>
        <end position="48"/>
    </location>
</feature>
<evidence type="ECO:0000313" key="3">
    <source>
        <dbReference type="Proteomes" id="UP000580250"/>
    </source>
</evidence>
<proteinExistence type="predicted"/>
<reference evidence="2 3" key="1">
    <citation type="submission" date="2020-08" db="EMBL/GenBank/DDBJ databases">
        <authorList>
            <person name="Koutsovoulos G."/>
            <person name="Danchin GJ E."/>
        </authorList>
    </citation>
    <scope>NUCLEOTIDE SEQUENCE [LARGE SCALE GENOMIC DNA]</scope>
</reference>
<dbReference type="AlphaFoldDB" id="A0A6V7VYJ3"/>
<sequence length="50" mass="5636">MALVGGIQVWHWSVPRNIYRPSISVTSRLRIVSFLGVGDLGVLVVNLFRR</sequence>
<evidence type="ECO:0000313" key="2">
    <source>
        <dbReference type="EMBL" id="CAD2180016.1"/>
    </source>
</evidence>
<dbReference type="EMBL" id="CAJEWN010000359">
    <property type="protein sequence ID" value="CAD2180016.1"/>
    <property type="molecule type" value="Genomic_DNA"/>
</dbReference>
<dbReference type="Proteomes" id="UP000580250">
    <property type="component" value="Unassembled WGS sequence"/>
</dbReference>
<name>A0A6V7VYJ3_MELEN</name>
<keyword evidence="1" id="KW-0812">Transmembrane</keyword>
<keyword evidence="1" id="KW-1133">Transmembrane helix</keyword>
<comment type="caution">
    <text evidence="2">The sequence shown here is derived from an EMBL/GenBank/DDBJ whole genome shotgun (WGS) entry which is preliminary data.</text>
</comment>
<keyword evidence="1" id="KW-0472">Membrane</keyword>